<evidence type="ECO:0000313" key="15">
    <source>
        <dbReference type="Proteomes" id="UP000268469"/>
    </source>
</evidence>
<dbReference type="InterPro" id="IPR002318">
    <property type="entry name" value="Ala-tRNA-lgiase_IIc"/>
</dbReference>
<dbReference type="InterPro" id="IPR023033">
    <property type="entry name" value="Ala_tRNA_ligase_euk/bac"/>
</dbReference>
<dbReference type="GO" id="GO:0005524">
    <property type="term" value="F:ATP binding"/>
    <property type="evidence" value="ECO:0007669"/>
    <property type="project" value="UniProtKB-UniRule"/>
</dbReference>
<dbReference type="FunFam" id="3.30.54.20:FF:000001">
    <property type="entry name" value="Alanine--tRNA ligase"/>
    <property type="match status" value="1"/>
</dbReference>
<dbReference type="NCBIfam" id="TIGR00344">
    <property type="entry name" value="alaS"/>
    <property type="match status" value="1"/>
</dbReference>
<dbReference type="PANTHER" id="PTHR11777">
    <property type="entry name" value="ALANYL-TRNA SYNTHETASE"/>
    <property type="match status" value="1"/>
</dbReference>
<dbReference type="SUPFAM" id="SSF55681">
    <property type="entry name" value="Class II aaRS and biotin synthetases"/>
    <property type="match status" value="1"/>
</dbReference>
<evidence type="ECO:0000256" key="7">
    <source>
        <dbReference type="ARBA" id="ARBA00022840"/>
    </source>
</evidence>
<dbReference type="InterPro" id="IPR009000">
    <property type="entry name" value="Transl_B-barrel_sf"/>
</dbReference>
<dbReference type="Pfam" id="PF07973">
    <property type="entry name" value="tRNA_SAD"/>
    <property type="match status" value="1"/>
</dbReference>
<evidence type="ECO:0000256" key="8">
    <source>
        <dbReference type="ARBA" id="ARBA00022884"/>
    </source>
</evidence>
<feature type="binding site" evidence="11">
    <location>
        <position position="533"/>
    </location>
    <ligand>
        <name>Zn(2+)</name>
        <dbReference type="ChEBI" id="CHEBI:29105"/>
    </ligand>
</feature>
<comment type="cofactor">
    <cofactor evidence="11">
        <name>Zn(2+)</name>
        <dbReference type="ChEBI" id="CHEBI:29105"/>
    </cofactor>
    <text evidence="11">Binds 1 zinc ion per subunit.</text>
</comment>
<dbReference type="CDD" id="cd00673">
    <property type="entry name" value="AlaRS_core"/>
    <property type="match status" value="1"/>
</dbReference>
<comment type="similarity">
    <text evidence="1 11">Belongs to the class-II aminoacyl-tRNA synthetase family.</text>
</comment>
<dbReference type="GO" id="GO:0002161">
    <property type="term" value="F:aminoacyl-tRNA deacylase activity"/>
    <property type="evidence" value="ECO:0007669"/>
    <property type="project" value="TreeGrafter"/>
</dbReference>
<feature type="binding site" evidence="11">
    <location>
        <position position="537"/>
    </location>
    <ligand>
        <name>Zn(2+)</name>
        <dbReference type="ChEBI" id="CHEBI:29105"/>
    </ligand>
</feature>
<keyword evidence="5 11" id="KW-0547">Nucleotide-binding</keyword>
<comment type="caution">
    <text evidence="14">The sequence shown here is derived from an EMBL/GenBank/DDBJ whole genome shotgun (WGS) entry which is preliminary data.</text>
</comment>
<dbReference type="PRINTS" id="PR00980">
    <property type="entry name" value="TRNASYNTHALA"/>
</dbReference>
<evidence type="ECO:0000313" key="14">
    <source>
        <dbReference type="EMBL" id="RKX71607.1"/>
    </source>
</evidence>
<dbReference type="Gene3D" id="3.30.980.10">
    <property type="entry name" value="Threonyl-trna Synthetase, Chain A, domain 2"/>
    <property type="match status" value="1"/>
</dbReference>
<keyword evidence="12" id="KW-0175">Coiled coil</keyword>
<evidence type="ECO:0000256" key="1">
    <source>
        <dbReference type="ARBA" id="ARBA00008226"/>
    </source>
</evidence>
<keyword evidence="4 11" id="KW-0479">Metal-binding</keyword>
<evidence type="ECO:0000256" key="3">
    <source>
        <dbReference type="ARBA" id="ARBA00022598"/>
    </source>
</evidence>
<dbReference type="Proteomes" id="UP000268469">
    <property type="component" value="Unassembled WGS sequence"/>
</dbReference>
<dbReference type="GO" id="GO:0000049">
    <property type="term" value="F:tRNA binding"/>
    <property type="evidence" value="ECO:0007669"/>
    <property type="project" value="UniProtKB-KW"/>
</dbReference>
<dbReference type="InterPro" id="IPR003156">
    <property type="entry name" value="DHHA1_dom"/>
</dbReference>
<keyword evidence="9 11" id="KW-0648">Protein biosynthesis</keyword>
<keyword evidence="6 11" id="KW-0862">Zinc</keyword>
<proteinExistence type="inferred from homology"/>
<dbReference type="SUPFAM" id="SSF50447">
    <property type="entry name" value="Translation proteins"/>
    <property type="match status" value="1"/>
</dbReference>
<dbReference type="SMART" id="SM00863">
    <property type="entry name" value="tRNA_SAD"/>
    <property type="match status" value="1"/>
</dbReference>
<evidence type="ECO:0000256" key="10">
    <source>
        <dbReference type="ARBA" id="ARBA00023146"/>
    </source>
</evidence>
<dbReference type="Gene3D" id="3.30.930.10">
    <property type="entry name" value="Bira Bifunctional Protein, Domain 2"/>
    <property type="match status" value="1"/>
</dbReference>
<dbReference type="GO" id="GO:0004813">
    <property type="term" value="F:alanine-tRNA ligase activity"/>
    <property type="evidence" value="ECO:0007669"/>
    <property type="project" value="UniProtKB-UniRule"/>
</dbReference>
<feature type="binding site" evidence="11">
    <location>
        <position position="639"/>
    </location>
    <ligand>
        <name>Zn(2+)</name>
        <dbReference type="ChEBI" id="CHEBI:29105"/>
    </ligand>
</feature>
<dbReference type="PROSITE" id="PS50860">
    <property type="entry name" value="AA_TRNA_LIGASE_II_ALA"/>
    <property type="match status" value="1"/>
</dbReference>
<keyword evidence="10 11" id="KW-0030">Aminoacyl-tRNA synthetase</keyword>
<dbReference type="InterPro" id="IPR018162">
    <property type="entry name" value="Ala-tRNA-ligase_IIc_anticod-bd"/>
</dbReference>
<feature type="domain" description="Alanyl-transfer RNA synthetases family profile" evidence="13">
    <location>
        <begin position="1"/>
        <end position="678"/>
    </location>
</feature>
<dbReference type="SUPFAM" id="SSF101353">
    <property type="entry name" value="Putative anticodon-binding domain of alanyl-tRNA synthetase (AlaRS)"/>
    <property type="match status" value="1"/>
</dbReference>
<dbReference type="AlphaFoldDB" id="A0A660SLI0"/>
<accession>A0A660SLI0</accession>
<dbReference type="InterPro" id="IPR018165">
    <property type="entry name" value="Ala-tRNA-synth_IIc_core"/>
</dbReference>
<dbReference type="InterPro" id="IPR018164">
    <property type="entry name" value="Ala-tRNA-synth_IIc_N"/>
</dbReference>
<organism evidence="14 15">
    <name type="scientific">candidate division WOR-3 bacterium</name>
    <dbReference type="NCBI Taxonomy" id="2052148"/>
    <lineage>
        <taxon>Bacteria</taxon>
        <taxon>Bacteria division WOR-3</taxon>
    </lineage>
</organism>
<dbReference type="GO" id="GO:0005829">
    <property type="term" value="C:cytosol"/>
    <property type="evidence" value="ECO:0007669"/>
    <property type="project" value="TreeGrafter"/>
</dbReference>
<evidence type="ECO:0000256" key="2">
    <source>
        <dbReference type="ARBA" id="ARBA00022555"/>
    </source>
</evidence>
<dbReference type="HAMAP" id="MF_00036_B">
    <property type="entry name" value="Ala_tRNA_synth_B"/>
    <property type="match status" value="1"/>
</dbReference>
<dbReference type="FunFam" id="3.30.980.10:FF:000004">
    <property type="entry name" value="Alanine--tRNA ligase, cytoplasmic"/>
    <property type="match status" value="1"/>
</dbReference>
<dbReference type="EC" id="6.1.1.7" evidence="11"/>
<keyword evidence="8 11" id="KW-0694">RNA-binding</keyword>
<evidence type="ECO:0000256" key="5">
    <source>
        <dbReference type="ARBA" id="ARBA00022741"/>
    </source>
</evidence>
<dbReference type="GO" id="GO:0008270">
    <property type="term" value="F:zinc ion binding"/>
    <property type="evidence" value="ECO:0007669"/>
    <property type="project" value="UniProtKB-UniRule"/>
</dbReference>
<dbReference type="InterPro" id="IPR050058">
    <property type="entry name" value="Ala-tRNA_ligase"/>
</dbReference>
<keyword evidence="7 11" id="KW-0067">ATP-binding</keyword>
<evidence type="ECO:0000256" key="6">
    <source>
        <dbReference type="ARBA" id="ARBA00022833"/>
    </source>
</evidence>
<evidence type="ECO:0000259" key="13">
    <source>
        <dbReference type="PROSITE" id="PS50860"/>
    </source>
</evidence>
<dbReference type="GO" id="GO:0006419">
    <property type="term" value="P:alanyl-tRNA aminoacylation"/>
    <property type="evidence" value="ECO:0007669"/>
    <property type="project" value="UniProtKB-UniRule"/>
</dbReference>
<dbReference type="InterPro" id="IPR012947">
    <property type="entry name" value="tRNA_SAD"/>
</dbReference>
<name>A0A660SLI0_UNCW3</name>
<dbReference type="InterPro" id="IPR045864">
    <property type="entry name" value="aa-tRNA-synth_II/BPL/LPL"/>
</dbReference>
<dbReference type="FunFam" id="3.10.310.40:FF:000001">
    <property type="entry name" value="Alanine--tRNA ligase"/>
    <property type="match status" value="1"/>
</dbReference>
<dbReference type="SUPFAM" id="SSF55186">
    <property type="entry name" value="ThrRS/AlaRS common domain"/>
    <property type="match status" value="1"/>
</dbReference>
<evidence type="ECO:0000256" key="4">
    <source>
        <dbReference type="ARBA" id="ARBA00022723"/>
    </source>
</evidence>
<gene>
    <name evidence="11" type="primary">alaS</name>
    <name evidence="14" type="ORF">DRP53_00970</name>
</gene>
<feature type="binding site" evidence="11">
    <location>
        <position position="635"/>
    </location>
    <ligand>
        <name>Zn(2+)</name>
        <dbReference type="ChEBI" id="CHEBI:29105"/>
    </ligand>
</feature>
<dbReference type="PANTHER" id="PTHR11777:SF9">
    <property type="entry name" value="ALANINE--TRNA LIGASE, CYTOPLASMIC"/>
    <property type="match status" value="1"/>
</dbReference>
<sequence>MRSNELRRIFLDYFARLDHKIVPGSSLIPKDDPTLLFTSAGMVQFKPYWSGLTEPPFRRAVSVQRCLRLSDIEKVGRTTRHLSFFEMLGNFSFGDYFKKEAIEWAWRFLVEVLKIDPDRLSVSVHKDDEEAYQIWKGIGLEPVRLGDEDNFWGPAGKTGACGPSSEIFYDLGEELGCGKDSCGPGCDCDRFPEIWNLVFPQFDQKENGERLPLKNRGIDTGMGLERLAMVTSGQKSLFTTDLFRPIIEELEGMFGSSYQGNEVAFNIIADHTRALVFAITDGIIPSNESRGYVLRRLLRRALVYANKLGYYQPFIHRLSMTVIDLMKEIYPQLDVKRELIEFILKAEEERFLKTIAIGLEVFESRAKKRMSGEEAFLLYDSYGFPIELIQELAQERKIEVDVKGFNDLLTRRRQESRRTMVFTTIDLNFVKEVDRVEFRGYETDRLEAEVVGFARRDKEIYLVINPTPFYPESGGQVGDRGVIEGKDFRVDIDDTFYYQGLIVSKGKLTGDFQPGMVRARVDQKRRQEIRRAHTATHLLHRALKNVIGEWVRQEGSLVEPGRLRFDFIQFHPISEEDLARIESLVYEKILADIEVEKFETDFQTALRMGAVALFGEKYGDRVRVVKIGDFSIELCGGLHLDRTGEIGIFTIQKESGVAAGIRRIDALVGFRARDEIIKQMKLIGELKSILGENLLNRARQLDEELHRLTSQIKEMKKRLVAYEAEQAKFEEINGLKYYRLISDLDDEGMRLIADQLRRREMTLGLILQKDGRIVTFVNPELTDRITAVEMMKVINRRIGGGGGGRGDLAQGGGIDVQRIDEAEKALKDYIKEKFRD</sequence>
<evidence type="ECO:0000256" key="12">
    <source>
        <dbReference type="SAM" id="Coils"/>
    </source>
</evidence>
<keyword evidence="3 11" id="KW-0436">Ligase</keyword>
<protein>
    <recommendedName>
        <fullName evidence="11">Alanine--tRNA ligase</fullName>
        <ecNumber evidence="11">6.1.1.7</ecNumber>
    </recommendedName>
    <alternativeName>
        <fullName evidence="11">Alanyl-tRNA synthetase</fullName>
        <shortName evidence="11">AlaRS</shortName>
    </alternativeName>
</protein>
<dbReference type="Pfam" id="PF02272">
    <property type="entry name" value="DHHA1"/>
    <property type="match status" value="1"/>
</dbReference>
<dbReference type="Gene3D" id="3.10.310.40">
    <property type="match status" value="1"/>
</dbReference>
<keyword evidence="11" id="KW-0963">Cytoplasm</keyword>
<dbReference type="InterPro" id="IPR018163">
    <property type="entry name" value="Thr/Ala-tRNA-synth_IIc_edit"/>
</dbReference>
<comment type="domain">
    <text evidence="11">Consists of three domains; the N-terminal catalytic domain, the editing domain and the C-terminal C-Ala domain. The editing domain removes incorrectly charged amino acids, while the C-Ala domain, along with tRNA(Ala), serves as a bridge to cooperatively bring together the editing and aminoacylation centers thus stimulating deacylation of misacylated tRNAs.</text>
</comment>
<feature type="coiled-coil region" evidence="12">
    <location>
        <begin position="691"/>
        <end position="732"/>
    </location>
</feature>
<dbReference type="Gene3D" id="3.30.54.20">
    <property type="match status" value="1"/>
</dbReference>
<comment type="subcellular location">
    <subcellularLocation>
        <location evidence="11">Cytoplasm</location>
    </subcellularLocation>
</comment>
<keyword evidence="2 11" id="KW-0820">tRNA-binding</keyword>
<dbReference type="EMBL" id="QNBE01000005">
    <property type="protein sequence ID" value="RKX71607.1"/>
    <property type="molecule type" value="Genomic_DNA"/>
</dbReference>
<comment type="catalytic activity">
    <reaction evidence="11">
        <text>tRNA(Ala) + L-alanine + ATP = L-alanyl-tRNA(Ala) + AMP + diphosphate</text>
        <dbReference type="Rhea" id="RHEA:12540"/>
        <dbReference type="Rhea" id="RHEA-COMP:9657"/>
        <dbReference type="Rhea" id="RHEA-COMP:9923"/>
        <dbReference type="ChEBI" id="CHEBI:30616"/>
        <dbReference type="ChEBI" id="CHEBI:33019"/>
        <dbReference type="ChEBI" id="CHEBI:57972"/>
        <dbReference type="ChEBI" id="CHEBI:78442"/>
        <dbReference type="ChEBI" id="CHEBI:78497"/>
        <dbReference type="ChEBI" id="CHEBI:456215"/>
        <dbReference type="EC" id="6.1.1.7"/>
    </reaction>
</comment>
<dbReference type="Gene3D" id="2.40.30.130">
    <property type="match status" value="1"/>
</dbReference>
<dbReference type="Pfam" id="PF01411">
    <property type="entry name" value="tRNA-synt_2c"/>
    <property type="match status" value="1"/>
</dbReference>
<evidence type="ECO:0000256" key="9">
    <source>
        <dbReference type="ARBA" id="ARBA00022917"/>
    </source>
</evidence>
<evidence type="ECO:0000256" key="11">
    <source>
        <dbReference type="HAMAP-Rule" id="MF_00036"/>
    </source>
</evidence>
<comment type="function">
    <text evidence="11">Catalyzes the attachment of alanine to tRNA(Ala) in a two-step reaction: alanine is first activated by ATP to form Ala-AMP and then transferred to the acceptor end of tRNA(Ala). Also edits incorrectly charged Ser-tRNA(Ala) and Gly-tRNA(Ala) via its editing domain.</text>
</comment>
<reference evidence="14 15" key="1">
    <citation type="submission" date="2018-06" db="EMBL/GenBank/DDBJ databases">
        <title>Extensive metabolic versatility and redundancy in microbially diverse, dynamic hydrothermal sediments.</title>
        <authorList>
            <person name="Dombrowski N."/>
            <person name="Teske A."/>
            <person name="Baker B.J."/>
        </authorList>
    </citation>
    <scope>NUCLEOTIDE SEQUENCE [LARGE SCALE GENOMIC DNA]</scope>
    <source>
        <strain evidence="14">B36_G15</strain>
    </source>
</reference>